<dbReference type="Gene3D" id="2.60.120.260">
    <property type="entry name" value="Galactose-binding domain-like"/>
    <property type="match status" value="1"/>
</dbReference>
<evidence type="ECO:0000313" key="3">
    <source>
        <dbReference type="Proteomes" id="UP000034196"/>
    </source>
</evidence>
<comment type="caution">
    <text evidence="2">The sequence shown here is derived from an EMBL/GenBank/DDBJ whole genome shotgun (WGS) entry which is preliminary data.</text>
</comment>
<accession>A0A1J4P541</accession>
<evidence type="ECO:0000313" key="2">
    <source>
        <dbReference type="EMBL" id="OIJ68852.1"/>
    </source>
</evidence>
<name>A0A1J4P541_9ACTN</name>
<reference evidence="2" key="1">
    <citation type="submission" date="2016-10" db="EMBL/GenBank/DDBJ databases">
        <title>Genome sequence of Streptomyces mangrovisoli MUSC 149.</title>
        <authorList>
            <person name="Lee L.-H."/>
            <person name="Ser H.-L."/>
        </authorList>
    </citation>
    <scope>NUCLEOTIDE SEQUENCE [LARGE SCALE GENOMIC DNA]</scope>
    <source>
        <strain evidence="2">MUSC 149</strain>
    </source>
</reference>
<dbReference type="EMBL" id="LAVA02000011">
    <property type="protein sequence ID" value="OIJ68852.1"/>
    <property type="molecule type" value="Genomic_DNA"/>
</dbReference>
<dbReference type="Proteomes" id="UP000034196">
    <property type="component" value="Unassembled WGS sequence"/>
</dbReference>
<dbReference type="SUPFAM" id="SSF69304">
    <property type="entry name" value="Tricorn protease N-terminal domain"/>
    <property type="match status" value="1"/>
</dbReference>
<dbReference type="PROSITE" id="PS51318">
    <property type="entry name" value="TAT"/>
    <property type="match status" value="1"/>
</dbReference>
<dbReference type="RefSeq" id="WP_046587353.1">
    <property type="nucleotide sequence ID" value="NZ_LAVA02000011.1"/>
</dbReference>
<evidence type="ECO:0008006" key="4">
    <source>
        <dbReference type="Google" id="ProtNLM"/>
    </source>
</evidence>
<organism evidence="2 3">
    <name type="scientific">Streptomyces mangrovisoli</name>
    <dbReference type="NCBI Taxonomy" id="1428628"/>
    <lineage>
        <taxon>Bacteria</taxon>
        <taxon>Bacillati</taxon>
        <taxon>Actinomycetota</taxon>
        <taxon>Actinomycetes</taxon>
        <taxon>Kitasatosporales</taxon>
        <taxon>Streptomycetaceae</taxon>
        <taxon>Streptomyces</taxon>
    </lineage>
</organism>
<dbReference type="OrthoDB" id="3890102at2"/>
<dbReference type="STRING" id="1428628.WN71_005140"/>
<evidence type="ECO:0000256" key="1">
    <source>
        <dbReference type="SAM" id="SignalP"/>
    </source>
</evidence>
<keyword evidence="3" id="KW-1185">Reference proteome</keyword>
<dbReference type="InterPro" id="IPR006311">
    <property type="entry name" value="TAT_signal"/>
</dbReference>
<keyword evidence="1" id="KW-0732">Signal</keyword>
<protein>
    <recommendedName>
        <fullName evidence="4">Fibronectin type-III domain-containing protein</fullName>
    </recommendedName>
</protein>
<feature type="chain" id="PRO_5039341940" description="Fibronectin type-III domain-containing protein" evidence="1">
    <location>
        <begin position="34"/>
        <end position="997"/>
    </location>
</feature>
<proteinExistence type="predicted"/>
<dbReference type="AlphaFoldDB" id="A0A1J4P541"/>
<gene>
    <name evidence="2" type="ORF">WN71_005140</name>
</gene>
<feature type="signal peptide" evidence="1">
    <location>
        <begin position="1"/>
        <end position="33"/>
    </location>
</feature>
<sequence length="997" mass="102975">MPTHSRHLVLSAAVAGTLMLTGSIALLPAAAAAADTGVTASLPARTTSVPAADQVSGSGQTVVWRQTTSADRLPHGWLSVAGGAAQDLGALADTDEGVGVDAVSVQGSVVATATSANPNGALADHVTLRHLDTGTQETLAVAYDASGDAPDERYRAQAGDGILVQQAYYDDQSQYRVRLVLRTSDGDRTLLSDDEQDEVLASDADGALVRRRTAPSWDYRIVYVDFATGATVTVAEPDSEALPQGLEFTPTHVGVIDGATLTEWRRSAPGQDPATVALPTDKARWISDDTLAWYVWSADGNELYAMSRDGSTASADDLGGTFRDISVGDDGRMRASLYRPDKDAAVQTLVDGRVSRADGDATTIPAGQARLDALALSGGTLYTADDSSRATGVLLSSRLTAGPSGAAATTPSRVLAYGTGTVHQTLAAAGDRVLVEQGDAYQVYDNGTLTGVPLALGDTSADHVMDFDGEHFLLSDKTTVNNGTLLLYTVATGASSRVPAGSALDGGALYTSVKDGTSLWSIRRTDLATDTTTTVTTVDCLPGSLQVRGSWVLVTTCGATSQQGLLIRTGSTTSRTTVDASVRTPVLGTGVLYTFTKGTGADVTLNARVLDVAGATARPLFTLPSKANSAAAERWAVDREAPWAAWTDDDGVTHAVWAGTPSRTSAAASVPAGFSPNGDGSSDTWAPTWTYDRPVNWTLTVKSGSTTVRTLTGTAAGGKVAPVWNGKNTAGASAAEGGYTWTLAVTDTVTGEPAAGLGGTVVLRRTAPVASVTAPTLASDGSSSATIPVSWAAKTTGVTSYDIGWRVATRDSKGTWTLGPLQTWRTRTTAKSAVFGASGSPVAPKAGLTYRFYARAHDDAGQTGAWSAVAATGVPYDDRSSVLAYKGTWTSASVASAWAKTERVSAAKGATVSFTAAGTKLRIVATRRSNGGRFAVVVDGVTVGTVNTYASTTGYRKVVFTYTLGTKIASHKVQLKVLSGSTPGRSTVHLDAIMVTR</sequence>